<proteinExistence type="predicted"/>
<dbReference type="PANTHER" id="PTHR42754:SF1">
    <property type="entry name" value="LIPOPROTEIN"/>
    <property type="match status" value="1"/>
</dbReference>
<protein>
    <recommendedName>
        <fullName evidence="3">PGF-CTERM archaeal protein-sorting signal domain-containing protein</fullName>
    </recommendedName>
</protein>
<sequence length="579" mass="64427">MLSLKWDREKKMKSKSKKIGLVVLTAILAIAAISVATVGAQPVEVWNITASGTYPGRAIATAGDCVYLAGLTDPGGASFGDAFLNKYNSTDGTLIWNITWGGTGCDYGWATATDDSMVYLAGTCPAGKKDSAAFLNKYDKDGNLIWNVTWGGTADDAGNVIATASDCVYLAGDRNMFSRSEGGYSSVFLNKYDKDGNLIWNITWGGTDFHASYARAATTGDYVYLAGNTIDKIIFLNKYDKDGNLIWHITWGEKIEWKSTFAIATGDSAVYLAGITGRDAFLNKYDKDGNLLWNTTWENATGWATATGDNAVYLAGWRGDDILSAPAFLNKYNCTDGTLIWNMTRGVNATGMATATGDNAVYLAGTSNDGAFLVKYSEPTPTPSENETLKCKTLWYFDDQSVQCQQDKFCGDYMYESLRTFETEEECKVAFETYLKEKGEGTLECKTLWYFDDQSVKCQQDKFCGDYMYESLRTFETEEECKEAFEKYLKEKGEGTLECKTLWYFDDQSVKCQQDKFCGDYMYESLRTFETEEECKEAFEKYLKEKGKETSTPTPPGFELGFAIAGLLAVAYLVRRRRK</sequence>
<dbReference type="NCBIfam" id="TIGR04126">
    <property type="entry name" value="PGF_CTERM"/>
    <property type="match status" value="1"/>
</dbReference>
<keyword evidence="2" id="KW-0812">Transmembrane</keyword>
<dbReference type="Pfam" id="PF18204">
    <property type="entry name" value="PGF-CTERM"/>
    <property type="match status" value="1"/>
</dbReference>
<dbReference type="Gene3D" id="2.120.10.30">
    <property type="entry name" value="TolB, C-terminal domain"/>
    <property type="match status" value="1"/>
</dbReference>
<feature type="domain" description="PGF-CTERM archaeal protein-sorting signal" evidence="3">
    <location>
        <begin position="556"/>
        <end position="577"/>
    </location>
</feature>
<evidence type="ECO:0000256" key="2">
    <source>
        <dbReference type="SAM" id="Phobius"/>
    </source>
</evidence>
<evidence type="ECO:0000256" key="1">
    <source>
        <dbReference type="ARBA" id="ARBA00022729"/>
    </source>
</evidence>
<dbReference type="SUPFAM" id="SSF50998">
    <property type="entry name" value="Quinoprotein alcohol dehydrogenase-like"/>
    <property type="match status" value="1"/>
</dbReference>
<dbReference type="AlphaFoldDB" id="A0A7G9Y4K0"/>
<dbReference type="InterPro" id="IPR011047">
    <property type="entry name" value="Quinoprotein_ADH-like_sf"/>
</dbReference>
<dbReference type="EMBL" id="MT630781">
    <property type="protein sequence ID" value="QNO42934.1"/>
    <property type="molecule type" value="Genomic_DNA"/>
</dbReference>
<keyword evidence="2" id="KW-1133">Transmembrane helix</keyword>
<dbReference type="InterPro" id="IPR026371">
    <property type="entry name" value="PGF_CTERM"/>
</dbReference>
<reference evidence="4" key="1">
    <citation type="submission" date="2020-06" db="EMBL/GenBank/DDBJ databases">
        <title>Unique genomic features of the anaerobic methanotrophic archaea.</title>
        <authorList>
            <person name="Chadwick G.L."/>
            <person name="Skennerton C.T."/>
            <person name="Laso-Perez R."/>
            <person name="Leu A.O."/>
            <person name="Speth D.R."/>
            <person name="Yu H."/>
            <person name="Morgan-Lang C."/>
            <person name="Hatzenpichler R."/>
            <person name="Goudeau D."/>
            <person name="Malmstrom R."/>
            <person name="Brazelton W.J."/>
            <person name="Woyke T."/>
            <person name="Hallam S.J."/>
            <person name="Tyson G.W."/>
            <person name="Wegener G."/>
            <person name="Boetius A."/>
            <person name="Orphan V."/>
        </authorList>
    </citation>
    <scope>NUCLEOTIDE SEQUENCE</scope>
</reference>
<evidence type="ECO:0000259" key="3">
    <source>
        <dbReference type="Pfam" id="PF18204"/>
    </source>
</evidence>
<organism evidence="4">
    <name type="scientific">Candidatus Methanogaster sp. ANME-2c ERB4</name>
    <dbReference type="NCBI Taxonomy" id="2759911"/>
    <lineage>
        <taxon>Archaea</taxon>
        <taxon>Methanobacteriati</taxon>
        <taxon>Methanobacteriota</taxon>
        <taxon>Stenosarchaea group</taxon>
        <taxon>Methanomicrobia</taxon>
        <taxon>Methanosarcinales</taxon>
        <taxon>ANME-2 cluster</taxon>
        <taxon>Candidatus Methanogasteraceae</taxon>
        <taxon>Candidatus Methanogaster</taxon>
    </lineage>
</organism>
<dbReference type="PANTHER" id="PTHR42754">
    <property type="entry name" value="ENDOGLUCANASE"/>
    <property type="match status" value="1"/>
</dbReference>
<accession>A0A7G9Y4K0</accession>
<dbReference type="InterPro" id="IPR011042">
    <property type="entry name" value="6-blade_b-propeller_TolB-like"/>
</dbReference>
<dbReference type="GO" id="GO:0005886">
    <property type="term" value="C:plasma membrane"/>
    <property type="evidence" value="ECO:0007669"/>
    <property type="project" value="UniProtKB-SubCell"/>
</dbReference>
<evidence type="ECO:0000313" key="4">
    <source>
        <dbReference type="EMBL" id="QNO42934.1"/>
    </source>
</evidence>
<keyword evidence="1" id="KW-0732">Signal</keyword>
<name>A0A7G9Y4K0_9EURY</name>
<gene>
    <name evidence="4" type="ORF">FPLJOMBM_00025</name>
</gene>
<dbReference type="GO" id="GO:0030115">
    <property type="term" value="C:S-layer"/>
    <property type="evidence" value="ECO:0007669"/>
    <property type="project" value="UniProtKB-SubCell"/>
</dbReference>
<feature type="transmembrane region" description="Helical" evidence="2">
    <location>
        <begin position="557"/>
        <end position="574"/>
    </location>
</feature>
<keyword evidence="2" id="KW-0472">Membrane</keyword>